<accession>A0ABX6V1P8</accession>
<dbReference type="EMBL" id="CP045503">
    <property type="protein sequence ID" value="QPG56454.1"/>
    <property type="molecule type" value="Genomic_DNA"/>
</dbReference>
<dbReference type="RefSeq" id="WP_142871837.1">
    <property type="nucleotide sequence ID" value="NZ_CP045503.2"/>
</dbReference>
<organism evidence="2 3">
    <name type="scientific">Shewanella eurypsychrophilus</name>
    <dbReference type="NCBI Taxonomy" id="2593656"/>
    <lineage>
        <taxon>Bacteria</taxon>
        <taxon>Pseudomonadati</taxon>
        <taxon>Pseudomonadota</taxon>
        <taxon>Gammaproteobacteria</taxon>
        <taxon>Alteromonadales</taxon>
        <taxon>Shewanellaceae</taxon>
        <taxon>Shewanella</taxon>
    </lineage>
</organism>
<feature type="region of interest" description="Disordered" evidence="1">
    <location>
        <begin position="40"/>
        <end position="73"/>
    </location>
</feature>
<feature type="compositionally biased region" description="Basic and acidic residues" evidence="1">
    <location>
        <begin position="55"/>
        <end position="73"/>
    </location>
</feature>
<evidence type="ECO:0000313" key="2">
    <source>
        <dbReference type="EMBL" id="QPG56454.1"/>
    </source>
</evidence>
<proteinExistence type="predicted"/>
<evidence type="ECO:0008006" key="4">
    <source>
        <dbReference type="Google" id="ProtNLM"/>
    </source>
</evidence>
<protein>
    <recommendedName>
        <fullName evidence="4">DUF4034 domain-containing protein</fullName>
    </recommendedName>
</protein>
<sequence>MKTLIPVIVIILTGAIMLFNHFDHQSHPVENKVDITEITTQHHAEQPKKRLTKQGIKETKEAAKKRTEHKQLSESEVKGLLAKCGIDAEVLNSSQDESPQSIVDGLVESSLAEEQLVYALFSDPADGSKLDNLYQFSQNNPDAPLPLIALVTECASDIENPICNAELIERAALTVRSDGSFWLAATAYFAAKNDDDRVYDAITKLDESAYFANNHAKRIKLFMQVTENNQFGQFGTNLVNAIGIEAAISFPVSYIVTWCKNEVNDAKKSSACLTLGRNLIKRPSTLWNQMLGYGIQSRVHEDENNVKAAVALQQQSDEMMQNARSSRPPYTDLFLFTNEKLAKGWLSNMETLGEYEAGKRLNVDVEQLAQSDRFEPCRVLFDRPVSERREQ</sequence>
<dbReference type="Proteomes" id="UP000316416">
    <property type="component" value="Chromosome"/>
</dbReference>
<evidence type="ECO:0000313" key="3">
    <source>
        <dbReference type="Proteomes" id="UP000316416"/>
    </source>
</evidence>
<gene>
    <name evidence="2" type="ORF">FM038_002710</name>
</gene>
<reference evidence="2" key="1">
    <citation type="submission" date="2021-07" db="EMBL/GenBank/DDBJ databases">
        <title>Shewanella sp. YLB-07 whole genome sequence.</title>
        <authorList>
            <person name="Yu L."/>
        </authorList>
    </citation>
    <scope>NUCLEOTIDE SEQUENCE</scope>
    <source>
        <strain evidence="2">YLB-08</strain>
    </source>
</reference>
<name>A0ABX6V1P8_9GAMM</name>
<keyword evidence="3" id="KW-1185">Reference proteome</keyword>
<evidence type="ECO:0000256" key="1">
    <source>
        <dbReference type="SAM" id="MobiDB-lite"/>
    </source>
</evidence>